<evidence type="ECO:0000313" key="4">
    <source>
        <dbReference type="EMBL" id="STO23629.1"/>
    </source>
</evidence>
<evidence type="ECO:0000313" key="3">
    <source>
        <dbReference type="EMBL" id="SIR69975.1"/>
    </source>
</evidence>
<feature type="transmembrane region" description="Helical" evidence="2">
    <location>
        <begin position="133"/>
        <end position="155"/>
    </location>
</feature>
<reference evidence="3 5" key="1">
    <citation type="submission" date="2017-01" db="EMBL/GenBank/DDBJ databases">
        <authorList>
            <person name="Varghese N."/>
            <person name="Submissions S."/>
        </authorList>
    </citation>
    <scope>NUCLEOTIDE SEQUENCE [LARGE SCALE GENOMIC DNA]</scope>
    <source>
        <strain evidence="3 5">ATCC 33342</strain>
    </source>
</reference>
<evidence type="ECO:0000256" key="2">
    <source>
        <dbReference type="SAM" id="Phobius"/>
    </source>
</evidence>
<keyword evidence="2" id="KW-1133">Transmembrane helix</keyword>
<keyword evidence="5" id="KW-1185">Reference proteome</keyword>
<evidence type="ECO:0000256" key="1">
    <source>
        <dbReference type="SAM" id="MobiDB-lite"/>
    </source>
</evidence>
<reference evidence="4 6" key="2">
    <citation type="submission" date="2018-06" db="EMBL/GenBank/DDBJ databases">
        <authorList>
            <consortium name="Pathogen Informatics"/>
            <person name="Doyle S."/>
        </authorList>
    </citation>
    <scope>NUCLEOTIDE SEQUENCE [LARGE SCALE GENOMIC DNA]</scope>
    <source>
        <strain evidence="4 6">NCTC11401</strain>
    </source>
</reference>
<gene>
    <name evidence="4" type="ORF">NCTC11401_00429</name>
    <name evidence="3" type="ORF">SAMN05421777_1208</name>
</gene>
<dbReference type="OrthoDB" id="5653310at2"/>
<keyword evidence="2" id="KW-0472">Membrane</keyword>
<accession>A0A377GFM8</accession>
<dbReference type="AlphaFoldDB" id="A0A377GFM8"/>
<organism evidence="4 6">
    <name type="scientific">Fluoribacter gormanii</name>
    <dbReference type="NCBI Taxonomy" id="464"/>
    <lineage>
        <taxon>Bacteria</taxon>
        <taxon>Pseudomonadati</taxon>
        <taxon>Pseudomonadota</taxon>
        <taxon>Gammaproteobacteria</taxon>
        <taxon>Legionellales</taxon>
        <taxon>Legionellaceae</taxon>
        <taxon>Fluoribacter</taxon>
    </lineage>
</organism>
<feature type="region of interest" description="Disordered" evidence="1">
    <location>
        <begin position="98"/>
        <end position="122"/>
    </location>
</feature>
<dbReference type="EMBL" id="UGGV01000001">
    <property type="protein sequence ID" value="STO23629.1"/>
    <property type="molecule type" value="Genomic_DNA"/>
</dbReference>
<sequence>MQEKRDPSTIKTAKKKNVSWNDGKTEGKIEENFLEVNTSASPTRQVLEKEISELMQSGYSEIEASSMVGKAQTPSGEVIITNPVFYDSKEKIAERKFSAAQTKPINGNTSDIPQENAGKTESLEREAANRYSFFTPTVIGVGVGVAVAFAATIGFSKS</sequence>
<protein>
    <submittedName>
        <fullName evidence="4">Uncharacterized protein</fullName>
    </submittedName>
</protein>
<keyword evidence="2" id="KW-0812">Transmembrane</keyword>
<dbReference type="EMBL" id="FTNL01000020">
    <property type="protein sequence ID" value="SIR69975.1"/>
    <property type="molecule type" value="Genomic_DNA"/>
</dbReference>
<evidence type="ECO:0000313" key="6">
    <source>
        <dbReference type="Proteomes" id="UP000254374"/>
    </source>
</evidence>
<name>A0A377GFM8_9GAMM</name>
<feature type="compositionally biased region" description="Polar residues" evidence="1">
    <location>
        <begin position="99"/>
        <end position="119"/>
    </location>
</feature>
<proteinExistence type="predicted"/>
<dbReference type="Proteomes" id="UP000254374">
    <property type="component" value="Unassembled WGS sequence"/>
</dbReference>
<feature type="region of interest" description="Disordered" evidence="1">
    <location>
        <begin position="1"/>
        <end position="23"/>
    </location>
</feature>
<dbReference type="RefSeq" id="WP_058466975.1">
    <property type="nucleotide sequence ID" value="NZ_CAAAIX010000019.1"/>
</dbReference>
<dbReference type="Proteomes" id="UP000186808">
    <property type="component" value="Unassembled WGS sequence"/>
</dbReference>
<evidence type="ECO:0000313" key="5">
    <source>
        <dbReference type="Proteomes" id="UP000186808"/>
    </source>
</evidence>